<organism evidence="2 3">
    <name type="scientific">Achromobacter kerstersii</name>
    <dbReference type="NCBI Taxonomy" id="1353890"/>
    <lineage>
        <taxon>Bacteria</taxon>
        <taxon>Pseudomonadati</taxon>
        <taxon>Pseudomonadota</taxon>
        <taxon>Betaproteobacteria</taxon>
        <taxon>Burkholderiales</taxon>
        <taxon>Alcaligenaceae</taxon>
        <taxon>Achromobacter</taxon>
    </lineage>
</organism>
<accession>A0A6S7AL11</accession>
<dbReference type="PANTHER" id="PTHR43664:SF1">
    <property type="entry name" value="BETA-METHYLMALYL-COA DEHYDRATASE"/>
    <property type="match status" value="1"/>
</dbReference>
<dbReference type="InterPro" id="IPR029069">
    <property type="entry name" value="HotDog_dom_sf"/>
</dbReference>
<dbReference type="PANTHER" id="PTHR43664">
    <property type="entry name" value="MONOAMINE OXIDASE-RELATED"/>
    <property type="match status" value="1"/>
</dbReference>
<dbReference type="InterPro" id="IPR052342">
    <property type="entry name" value="MCH/BMMD"/>
</dbReference>
<evidence type="ECO:0000259" key="1">
    <source>
        <dbReference type="Pfam" id="PF01575"/>
    </source>
</evidence>
<evidence type="ECO:0000313" key="2">
    <source>
        <dbReference type="EMBL" id="CAB3736613.1"/>
    </source>
</evidence>
<dbReference type="InterPro" id="IPR002539">
    <property type="entry name" value="MaoC-like_dom"/>
</dbReference>
<dbReference type="AlphaFoldDB" id="A0A6S7AL11"/>
<dbReference type="Proteomes" id="UP000494269">
    <property type="component" value="Unassembled WGS sequence"/>
</dbReference>
<dbReference type="SUPFAM" id="SSF54637">
    <property type="entry name" value="Thioesterase/thiol ester dehydrase-isomerase"/>
    <property type="match status" value="1"/>
</dbReference>
<dbReference type="Gene3D" id="3.10.129.10">
    <property type="entry name" value="Hotdog Thioesterase"/>
    <property type="match status" value="1"/>
</dbReference>
<feature type="domain" description="MaoC-like" evidence="1">
    <location>
        <begin position="26"/>
        <end position="119"/>
    </location>
</feature>
<proteinExistence type="predicted"/>
<name>A0A6S7AL11_9BURK</name>
<gene>
    <name evidence="2" type="primary">paaZ</name>
    <name evidence="2" type="ORF">LMG3441_05194</name>
</gene>
<dbReference type="CDD" id="cd03454">
    <property type="entry name" value="YdeM"/>
    <property type="match status" value="1"/>
</dbReference>
<dbReference type="Pfam" id="PF01575">
    <property type="entry name" value="MaoC_dehydratas"/>
    <property type="match status" value="1"/>
</dbReference>
<evidence type="ECO:0000313" key="3">
    <source>
        <dbReference type="Proteomes" id="UP000494269"/>
    </source>
</evidence>
<dbReference type="EMBL" id="CADIJQ010000011">
    <property type="protein sequence ID" value="CAB3736613.1"/>
    <property type="molecule type" value="Genomic_DNA"/>
</dbReference>
<reference evidence="2 3" key="1">
    <citation type="submission" date="2020-04" db="EMBL/GenBank/DDBJ databases">
        <authorList>
            <person name="De Canck E."/>
        </authorList>
    </citation>
    <scope>NUCLEOTIDE SEQUENCE [LARGE SCALE GENOMIC DNA]</scope>
    <source>
        <strain evidence="2 3">LMG 3441</strain>
    </source>
</reference>
<sequence>MARRLRLQGENMKFAEFKDGMMIKAGPVTITEAEIVEFARKFDPQWFHTDPQRAAEGRWGGLIASGWHTCALAMRMAVDAALHDSESFGSPGLGEVRWRTPVRPGDTLRLEARVQGARTSSSRPDLGIITWAWTVINQHDEGVLELDATSLFDLSGEN</sequence>
<keyword evidence="3" id="KW-1185">Reference proteome</keyword>
<protein>
    <submittedName>
        <fullName evidence="2">Bifunctional protein PaaZ</fullName>
    </submittedName>
</protein>